<keyword evidence="5" id="KW-1185">Reference proteome</keyword>
<dbReference type="Pfam" id="PF00578">
    <property type="entry name" value="AhpC-TSA"/>
    <property type="match status" value="1"/>
</dbReference>
<evidence type="ECO:0000313" key="5">
    <source>
        <dbReference type="Proteomes" id="UP000326944"/>
    </source>
</evidence>
<gene>
    <name evidence="4" type="ORF">FJR48_08920</name>
</gene>
<reference evidence="4 5" key="1">
    <citation type="submission" date="2019-09" db="EMBL/GenBank/DDBJ databases">
        <title>Sulfurimonas gotlandica sp. nov., a chemoautotrophic and psychrotolerant epsilonproteobacterium isolated from a pelagic redoxcline, and an emended description of the genus Sulfurimonas.</title>
        <authorList>
            <person name="Wang S."/>
            <person name="Jiang L."/>
            <person name="Shao S."/>
        </authorList>
    </citation>
    <scope>NUCLEOTIDE SEQUENCE [LARGE SCALE GENOMIC DNA]</scope>
    <source>
        <strain evidence="4 5">GYSZ_1</strain>
    </source>
</reference>
<dbReference type="PANTHER" id="PTHR42852">
    <property type="entry name" value="THIOL:DISULFIDE INTERCHANGE PROTEIN DSBE"/>
    <property type="match status" value="1"/>
</dbReference>
<proteinExistence type="predicted"/>
<dbReference type="Gene3D" id="3.40.30.10">
    <property type="entry name" value="Glutaredoxin"/>
    <property type="match status" value="1"/>
</dbReference>
<accession>A0A5P8P2J0</accession>
<dbReference type="InterPro" id="IPR013766">
    <property type="entry name" value="Thioredoxin_domain"/>
</dbReference>
<evidence type="ECO:0000259" key="3">
    <source>
        <dbReference type="PROSITE" id="PS51352"/>
    </source>
</evidence>
<dbReference type="GO" id="GO:0016491">
    <property type="term" value="F:oxidoreductase activity"/>
    <property type="evidence" value="ECO:0007669"/>
    <property type="project" value="InterPro"/>
</dbReference>
<keyword evidence="1" id="KW-0676">Redox-active center</keyword>
<dbReference type="Proteomes" id="UP000326944">
    <property type="component" value="Chromosome"/>
</dbReference>
<dbReference type="EMBL" id="CP043617">
    <property type="protein sequence ID" value="QFR49841.1"/>
    <property type="molecule type" value="Genomic_DNA"/>
</dbReference>
<evidence type="ECO:0000313" key="4">
    <source>
        <dbReference type="EMBL" id="QFR49841.1"/>
    </source>
</evidence>
<dbReference type="OrthoDB" id="9813820at2"/>
<dbReference type="RefSeq" id="WP_152307788.1">
    <property type="nucleotide sequence ID" value="NZ_CP043617.1"/>
</dbReference>
<name>A0A5P8P2J0_9BACT</name>
<dbReference type="InterPro" id="IPR050553">
    <property type="entry name" value="Thioredoxin_ResA/DsbE_sf"/>
</dbReference>
<sequence>MKNKIIKYIKEFLLFIVVMIIFANIISFYKASDLNKLALDINYPYDKNKPILVHIWASWCPTCKMEASNIQSISRDYQVLTFIVKSGSDADIKKYMIENDFDFNTINDEDGFFAEKFNVSAYPTTLIYNKNQELVFSEVGYTSTLGLRLRMWYASL</sequence>
<keyword evidence="2" id="KW-1133">Transmembrane helix</keyword>
<evidence type="ECO:0000256" key="2">
    <source>
        <dbReference type="SAM" id="Phobius"/>
    </source>
</evidence>
<dbReference type="GO" id="GO:0016209">
    <property type="term" value="F:antioxidant activity"/>
    <property type="evidence" value="ECO:0007669"/>
    <property type="project" value="InterPro"/>
</dbReference>
<organism evidence="4 5">
    <name type="scientific">Sulfurimonas lithotrophica</name>
    <dbReference type="NCBI Taxonomy" id="2590022"/>
    <lineage>
        <taxon>Bacteria</taxon>
        <taxon>Pseudomonadati</taxon>
        <taxon>Campylobacterota</taxon>
        <taxon>Epsilonproteobacteria</taxon>
        <taxon>Campylobacterales</taxon>
        <taxon>Sulfurimonadaceae</taxon>
        <taxon>Sulfurimonas</taxon>
    </lineage>
</organism>
<keyword evidence="2" id="KW-0812">Transmembrane</keyword>
<feature type="transmembrane region" description="Helical" evidence="2">
    <location>
        <begin position="12"/>
        <end position="29"/>
    </location>
</feature>
<dbReference type="PANTHER" id="PTHR42852:SF17">
    <property type="entry name" value="THIOREDOXIN-LIKE PROTEIN HI_1115"/>
    <property type="match status" value="1"/>
</dbReference>
<feature type="domain" description="Thioredoxin" evidence="3">
    <location>
        <begin position="25"/>
        <end position="156"/>
    </location>
</feature>
<dbReference type="InterPro" id="IPR036249">
    <property type="entry name" value="Thioredoxin-like_sf"/>
</dbReference>
<dbReference type="SUPFAM" id="SSF52833">
    <property type="entry name" value="Thioredoxin-like"/>
    <property type="match status" value="1"/>
</dbReference>
<dbReference type="InterPro" id="IPR017937">
    <property type="entry name" value="Thioredoxin_CS"/>
</dbReference>
<dbReference type="PROSITE" id="PS00194">
    <property type="entry name" value="THIOREDOXIN_1"/>
    <property type="match status" value="1"/>
</dbReference>
<dbReference type="KEGG" id="sulg:FJR48_08920"/>
<evidence type="ECO:0000256" key="1">
    <source>
        <dbReference type="ARBA" id="ARBA00023284"/>
    </source>
</evidence>
<dbReference type="InterPro" id="IPR000866">
    <property type="entry name" value="AhpC/TSA"/>
</dbReference>
<dbReference type="AlphaFoldDB" id="A0A5P8P2J0"/>
<protein>
    <submittedName>
        <fullName evidence="4">Redoxin domain-containing protein</fullName>
    </submittedName>
</protein>
<dbReference type="PROSITE" id="PS51352">
    <property type="entry name" value="THIOREDOXIN_2"/>
    <property type="match status" value="1"/>
</dbReference>
<keyword evidence="2" id="KW-0472">Membrane</keyword>